<dbReference type="AlphaFoldDB" id="A0A1H9AAI4"/>
<feature type="transmembrane region" description="Helical" evidence="1">
    <location>
        <begin position="130"/>
        <end position="148"/>
    </location>
</feature>
<gene>
    <name evidence="2" type="ORF">SAMN05216362_102203</name>
</gene>
<dbReference type="InterPro" id="IPR024563">
    <property type="entry name" value="YqhR"/>
</dbReference>
<dbReference type="STRING" id="571933.SAMN05216362_102203"/>
<feature type="transmembrane region" description="Helical" evidence="1">
    <location>
        <begin position="14"/>
        <end position="39"/>
    </location>
</feature>
<dbReference type="Pfam" id="PF11085">
    <property type="entry name" value="YqhR"/>
    <property type="match status" value="1"/>
</dbReference>
<sequence length="166" mass="18638">MASKQNQEESKRSVFLKSLFCGAAGAFIWGIISSIAYFFSFSEVSHGSFILRSFFSGSWTEGITGELISLAIITVLGVLPALVYYLLMKNLHGVMPGIMFGIGLWVLVFIIMNPMFYYVPTFYDLSSDTIVTTICQFVLYGVFVGYTISYEHHDRRIVANHPQKEA</sequence>
<evidence type="ECO:0000256" key="1">
    <source>
        <dbReference type="SAM" id="Phobius"/>
    </source>
</evidence>
<proteinExistence type="predicted"/>
<protein>
    <submittedName>
        <fullName evidence="2">Conserved membrane protein YqhR</fullName>
    </submittedName>
</protein>
<dbReference type="RefSeq" id="WP_091772380.1">
    <property type="nucleotide sequence ID" value="NZ_CAESCL010000027.1"/>
</dbReference>
<feature type="transmembrane region" description="Helical" evidence="1">
    <location>
        <begin position="67"/>
        <end position="87"/>
    </location>
</feature>
<dbReference type="OrthoDB" id="2691442at2"/>
<keyword evidence="3" id="KW-1185">Reference proteome</keyword>
<name>A0A1H9AAI4_9BACI</name>
<accession>A0A1H9AAI4</accession>
<dbReference type="EMBL" id="FOES01000002">
    <property type="protein sequence ID" value="SEP73669.1"/>
    <property type="molecule type" value="Genomic_DNA"/>
</dbReference>
<keyword evidence="1" id="KW-1133">Transmembrane helix</keyword>
<feature type="transmembrane region" description="Helical" evidence="1">
    <location>
        <begin position="99"/>
        <end position="118"/>
    </location>
</feature>
<evidence type="ECO:0000313" key="3">
    <source>
        <dbReference type="Proteomes" id="UP000199427"/>
    </source>
</evidence>
<organism evidence="2 3">
    <name type="scientific">Piscibacillus halophilus</name>
    <dbReference type="NCBI Taxonomy" id="571933"/>
    <lineage>
        <taxon>Bacteria</taxon>
        <taxon>Bacillati</taxon>
        <taxon>Bacillota</taxon>
        <taxon>Bacilli</taxon>
        <taxon>Bacillales</taxon>
        <taxon>Bacillaceae</taxon>
        <taxon>Piscibacillus</taxon>
    </lineage>
</organism>
<dbReference type="Proteomes" id="UP000199427">
    <property type="component" value="Unassembled WGS sequence"/>
</dbReference>
<reference evidence="2 3" key="1">
    <citation type="submission" date="2016-10" db="EMBL/GenBank/DDBJ databases">
        <authorList>
            <person name="de Groot N.N."/>
        </authorList>
    </citation>
    <scope>NUCLEOTIDE SEQUENCE [LARGE SCALE GENOMIC DNA]</scope>
    <source>
        <strain evidence="2 3">DSM 21633</strain>
    </source>
</reference>
<keyword evidence="1" id="KW-0812">Transmembrane</keyword>
<evidence type="ECO:0000313" key="2">
    <source>
        <dbReference type="EMBL" id="SEP73669.1"/>
    </source>
</evidence>
<keyword evidence="1" id="KW-0472">Membrane</keyword>